<organism evidence="2 3">
    <name type="scientific">Rubripirellula obstinata</name>
    <dbReference type="NCBI Taxonomy" id="406547"/>
    <lineage>
        <taxon>Bacteria</taxon>
        <taxon>Pseudomonadati</taxon>
        <taxon>Planctomycetota</taxon>
        <taxon>Planctomycetia</taxon>
        <taxon>Pirellulales</taxon>
        <taxon>Pirellulaceae</taxon>
        <taxon>Rubripirellula</taxon>
    </lineage>
</organism>
<name>A0A5B1CKV1_9BACT</name>
<comment type="caution">
    <text evidence="2">The sequence shown here is derived from an EMBL/GenBank/DDBJ whole genome shotgun (WGS) entry which is preliminary data.</text>
</comment>
<evidence type="ECO:0000256" key="1">
    <source>
        <dbReference type="SAM" id="MobiDB-lite"/>
    </source>
</evidence>
<evidence type="ECO:0000313" key="2">
    <source>
        <dbReference type="EMBL" id="KAA1260962.1"/>
    </source>
</evidence>
<keyword evidence="3" id="KW-1185">Reference proteome</keyword>
<protein>
    <submittedName>
        <fullName evidence="2">Uncharacterized protein</fullName>
    </submittedName>
</protein>
<gene>
    <name evidence="2" type="ORF">LF1_35040</name>
</gene>
<accession>A0A5B1CKV1</accession>
<sequence>MIFIRPGIALRVVLAPQRGAMPTRLNNLDPFTASGAATDGLNPGGPSYEKTGK</sequence>
<dbReference type="AlphaFoldDB" id="A0A5B1CKV1"/>
<feature type="region of interest" description="Disordered" evidence="1">
    <location>
        <begin position="31"/>
        <end position="53"/>
    </location>
</feature>
<evidence type="ECO:0000313" key="3">
    <source>
        <dbReference type="Proteomes" id="UP000322699"/>
    </source>
</evidence>
<dbReference type="Proteomes" id="UP000322699">
    <property type="component" value="Unassembled WGS sequence"/>
</dbReference>
<proteinExistence type="predicted"/>
<reference evidence="2 3" key="1">
    <citation type="submission" date="2019-08" db="EMBL/GenBank/DDBJ databases">
        <title>Deep-cultivation of Planctomycetes and their phenomic and genomic characterization uncovers novel biology.</title>
        <authorList>
            <person name="Wiegand S."/>
            <person name="Jogler M."/>
            <person name="Boedeker C."/>
            <person name="Pinto D."/>
            <person name="Vollmers J."/>
            <person name="Rivas-Marin E."/>
            <person name="Kohn T."/>
            <person name="Peeters S.H."/>
            <person name="Heuer A."/>
            <person name="Rast P."/>
            <person name="Oberbeckmann S."/>
            <person name="Bunk B."/>
            <person name="Jeske O."/>
            <person name="Meyerdierks A."/>
            <person name="Storesund J.E."/>
            <person name="Kallscheuer N."/>
            <person name="Luecker S."/>
            <person name="Lage O.M."/>
            <person name="Pohl T."/>
            <person name="Merkel B.J."/>
            <person name="Hornburger P."/>
            <person name="Mueller R.-W."/>
            <person name="Bruemmer F."/>
            <person name="Labrenz M."/>
            <person name="Spormann A.M."/>
            <person name="Op Den Camp H."/>
            <person name="Overmann J."/>
            <person name="Amann R."/>
            <person name="Jetten M.S.M."/>
            <person name="Mascher T."/>
            <person name="Medema M.H."/>
            <person name="Devos D.P."/>
            <person name="Kaster A.-K."/>
            <person name="Ovreas L."/>
            <person name="Rohde M."/>
            <person name="Galperin M.Y."/>
            <person name="Jogler C."/>
        </authorList>
    </citation>
    <scope>NUCLEOTIDE SEQUENCE [LARGE SCALE GENOMIC DNA]</scope>
    <source>
        <strain evidence="2 3">LF1</strain>
    </source>
</reference>
<dbReference type="EMBL" id="VRLW01000001">
    <property type="protein sequence ID" value="KAA1260962.1"/>
    <property type="molecule type" value="Genomic_DNA"/>
</dbReference>